<evidence type="ECO:0000313" key="4">
    <source>
        <dbReference type="Proteomes" id="UP001597261"/>
    </source>
</evidence>
<dbReference type="EMBL" id="JBHUDX010000084">
    <property type="protein sequence ID" value="MFD1661986.1"/>
    <property type="molecule type" value="Genomic_DNA"/>
</dbReference>
<evidence type="ECO:0000313" key="3">
    <source>
        <dbReference type="EMBL" id="MFD1661986.1"/>
    </source>
</evidence>
<dbReference type="RefSeq" id="WP_381088818.1">
    <property type="nucleotide sequence ID" value="NZ_JBHUDX010000084.1"/>
</dbReference>
<feature type="region of interest" description="Disordered" evidence="1">
    <location>
        <begin position="1"/>
        <end position="25"/>
    </location>
</feature>
<keyword evidence="2" id="KW-0472">Membrane</keyword>
<protein>
    <submittedName>
        <fullName evidence="3">Uncharacterized protein</fullName>
    </submittedName>
</protein>
<keyword evidence="2" id="KW-0812">Transmembrane</keyword>
<organism evidence="3 4">
    <name type="scientific">Streptomyces caeni</name>
    <dbReference type="NCBI Taxonomy" id="2307231"/>
    <lineage>
        <taxon>Bacteria</taxon>
        <taxon>Bacillati</taxon>
        <taxon>Actinomycetota</taxon>
        <taxon>Actinomycetes</taxon>
        <taxon>Kitasatosporales</taxon>
        <taxon>Streptomycetaceae</taxon>
        <taxon>Streptomyces</taxon>
    </lineage>
</organism>
<evidence type="ECO:0000256" key="2">
    <source>
        <dbReference type="SAM" id="Phobius"/>
    </source>
</evidence>
<keyword evidence="4" id="KW-1185">Reference proteome</keyword>
<comment type="caution">
    <text evidence="3">The sequence shown here is derived from an EMBL/GenBank/DDBJ whole genome shotgun (WGS) entry which is preliminary data.</text>
</comment>
<proteinExistence type="predicted"/>
<accession>A0ABW4IZB0</accession>
<name>A0ABW4IZB0_9ACTN</name>
<feature type="transmembrane region" description="Helical" evidence="2">
    <location>
        <begin position="33"/>
        <end position="54"/>
    </location>
</feature>
<reference evidence="4" key="1">
    <citation type="journal article" date="2019" name="Int. J. Syst. Evol. Microbiol.">
        <title>The Global Catalogue of Microorganisms (GCM) 10K type strain sequencing project: providing services to taxonomists for standard genome sequencing and annotation.</title>
        <authorList>
            <consortium name="The Broad Institute Genomics Platform"/>
            <consortium name="The Broad Institute Genome Sequencing Center for Infectious Disease"/>
            <person name="Wu L."/>
            <person name="Ma J."/>
        </authorList>
    </citation>
    <scope>NUCLEOTIDE SEQUENCE [LARGE SCALE GENOMIC DNA]</scope>
    <source>
        <strain evidence="4">CGMCC 1.12470</strain>
    </source>
</reference>
<sequence length="55" mass="5797">MKGGDGTTEDRSPQSDAAEDEPRYEPAPSLGRLMLGLLVFVLAALVVVLGGVYFS</sequence>
<evidence type="ECO:0000256" key="1">
    <source>
        <dbReference type="SAM" id="MobiDB-lite"/>
    </source>
</evidence>
<dbReference type="Proteomes" id="UP001597261">
    <property type="component" value="Unassembled WGS sequence"/>
</dbReference>
<gene>
    <name evidence="3" type="ORF">ACFSL4_28315</name>
</gene>
<keyword evidence="2" id="KW-1133">Transmembrane helix</keyword>